<organism evidence="5 6">
    <name type="scientific">Pseudooceanicola pacificus</name>
    <dbReference type="NCBI Taxonomy" id="2676438"/>
    <lineage>
        <taxon>Bacteria</taxon>
        <taxon>Pseudomonadati</taxon>
        <taxon>Pseudomonadota</taxon>
        <taxon>Alphaproteobacteria</taxon>
        <taxon>Rhodobacterales</taxon>
        <taxon>Paracoccaceae</taxon>
        <taxon>Pseudooceanicola</taxon>
    </lineage>
</organism>
<feature type="domain" description="NADH:flavin oxidoreductase/NADH oxidase N-terminal" evidence="4">
    <location>
        <begin position="12"/>
        <end position="337"/>
    </location>
</feature>
<sequence length="395" mass="43170">MSQNLLEGYKMAGLELSNRVVMAPMTRCRADNTGNVPTDIMATYYGERATAGLIVTEGTFVSPRAVGYINVPGISTDAQTAGWEGVTKAVHENGGRIFAQLWHVGAMSHPDLLDGELPYAPSAINPQDRVFTQNGFAETVTPREMSLDEIAQTIADFEIAAANAVKAGFDGVELHAANGYLFHQFFAQSTNTRADRYGGSRANRMRFLLDVIERLSHILPEGRIGVRLNPAYHGHSGVVADAETIPFFEELVSKLDELGLAYIHLMEPIDPIEGLPVPQSGIARHFRRFFQGTIISATDHDRTSGNQLIEDGAADLIAYGRAFISNPDLVTRFRDDIALAEPNREFFYTGGPKGYIDYPTYEKAGCGGTVSPDTRVSDRYGETRARMKTASADAK</sequence>
<comment type="similarity">
    <text evidence="2">Belongs to the NADH:flavin oxidoreductase/NADH oxidase family.</text>
</comment>
<dbReference type="SUPFAM" id="SSF51395">
    <property type="entry name" value="FMN-linked oxidoreductases"/>
    <property type="match status" value="1"/>
</dbReference>
<dbReference type="CDD" id="cd02933">
    <property type="entry name" value="OYE_like_FMN"/>
    <property type="match status" value="1"/>
</dbReference>
<gene>
    <name evidence="5" type="ORF">GLS40_05825</name>
</gene>
<evidence type="ECO:0000256" key="1">
    <source>
        <dbReference type="ARBA" id="ARBA00001917"/>
    </source>
</evidence>
<accession>A0A844W382</accession>
<proteinExistence type="inferred from homology"/>
<dbReference type="GO" id="GO:0016628">
    <property type="term" value="F:oxidoreductase activity, acting on the CH-CH group of donors, NAD or NADP as acceptor"/>
    <property type="evidence" value="ECO:0007669"/>
    <property type="project" value="UniProtKB-ARBA"/>
</dbReference>
<keyword evidence="3" id="KW-0560">Oxidoreductase</keyword>
<comment type="cofactor">
    <cofactor evidence="1">
        <name>FMN</name>
        <dbReference type="ChEBI" id="CHEBI:58210"/>
    </cofactor>
</comment>
<dbReference type="InterPro" id="IPR001155">
    <property type="entry name" value="OxRdtase_FMN_N"/>
</dbReference>
<dbReference type="AlphaFoldDB" id="A0A844W382"/>
<dbReference type="RefSeq" id="WP_160381813.1">
    <property type="nucleotide sequence ID" value="NZ_WNXQ01000003.1"/>
</dbReference>
<dbReference type="Gene3D" id="3.20.20.70">
    <property type="entry name" value="Aldolase class I"/>
    <property type="match status" value="1"/>
</dbReference>
<dbReference type="InterPro" id="IPR013785">
    <property type="entry name" value="Aldolase_TIM"/>
</dbReference>
<evidence type="ECO:0000313" key="5">
    <source>
        <dbReference type="EMBL" id="MWB77535.1"/>
    </source>
</evidence>
<dbReference type="PANTHER" id="PTHR22893:SF91">
    <property type="entry name" value="NADPH DEHYDROGENASE 2-RELATED"/>
    <property type="match status" value="1"/>
</dbReference>
<dbReference type="FunFam" id="3.20.20.70:FF:000059">
    <property type="entry name" value="N-ethylmaleimide reductase, FMN-linked"/>
    <property type="match status" value="1"/>
</dbReference>
<reference evidence="5 6" key="1">
    <citation type="submission" date="2019-11" db="EMBL/GenBank/DDBJ databases">
        <title>Pseudooceanicola pacifica sp. nov., isolated from deep-sea sediment of the Pacific Ocean.</title>
        <authorList>
            <person name="Lyu L."/>
        </authorList>
    </citation>
    <scope>NUCLEOTIDE SEQUENCE [LARGE SCALE GENOMIC DNA]</scope>
    <source>
        <strain evidence="5 6">216_PA32_1</strain>
    </source>
</reference>
<evidence type="ECO:0000256" key="3">
    <source>
        <dbReference type="ARBA" id="ARBA00023002"/>
    </source>
</evidence>
<dbReference type="Proteomes" id="UP000443843">
    <property type="component" value="Unassembled WGS sequence"/>
</dbReference>
<comment type="caution">
    <text evidence="5">The sequence shown here is derived from an EMBL/GenBank/DDBJ whole genome shotgun (WGS) entry which is preliminary data.</text>
</comment>
<dbReference type="PANTHER" id="PTHR22893">
    <property type="entry name" value="NADH OXIDOREDUCTASE-RELATED"/>
    <property type="match status" value="1"/>
</dbReference>
<dbReference type="GO" id="GO:0005829">
    <property type="term" value="C:cytosol"/>
    <property type="evidence" value="ECO:0007669"/>
    <property type="project" value="UniProtKB-ARBA"/>
</dbReference>
<evidence type="ECO:0000259" key="4">
    <source>
        <dbReference type="Pfam" id="PF00724"/>
    </source>
</evidence>
<evidence type="ECO:0000256" key="2">
    <source>
        <dbReference type="ARBA" id="ARBA00005979"/>
    </source>
</evidence>
<dbReference type="Pfam" id="PF00724">
    <property type="entry name" value="Oxidored_FMN"/>
    <property type="match status" value="1"/>
</dbReference>
<dbReference type="EMBL" id="WNXQ01000003">
    <property type="protein sequence ID" value="MWB77535.1"/>
    <property type="molecule type" value="Genomic_DNA"/>
</dbReference>
<name>A0A844W382_9RHOB</name>
<dbReference type="GO" id="GO:0010181">
    <property type="term" value="F:FMN binding"/>
    <property type="evidence" value="ECO:0007669"/>
    <property type="project" value="InterPro"/>
</dbReference>
<protein>
    <submittedName>
        <fullName evidence="5">Alkene reductase</fullName>
    </submittedName>
</protein>
<keyword evidence="6" id="KW-1185">Reference proteome</keyword>
<dbReference type="InterPro" id="IPR045247">
    <property type="entry name" value="Oye-like"/>
</dbReference>
<evidence type="ECO:0000313" key="6">
    <source>
        <dbReference type="Proteomes" id="UP000443843"/>
    </source>
</evidence>